<reference evidence="7" key="1">
    <citation type="submission" date="2014-12" db="EMBL/GenBank/DDBJ databases">
        <title>Insight into the proteome of Arion vulgaris.</title>
        <authorList>
            <person name="Aradska J."/>
            <person name="Bulat T."/>
            <person name="Smidak R."/>
            <person name="Sarate P."/>
            <person name="Gangsoo J."/>
            <person name="Sialana F."/>
            <person name="Bilban M."/>
            <person name="Lubec G."/>
        </authorList>
    </citation>
    <scope>NUCLEOTIDE SEQUENCE</scope>
    <source>
        <tissue evidence="7">Skin</tissue>
    </source>
</reference>
<dbReference type="PANTHER" id="PTHR10671:SF108">
    <property type="entry name" value="CLAUDIN FAMILY PROTEIN-RELATED"/>
    <property type="match status" value="1"/>
</dbReference>
<evidence type="ECO:0000256" key="5">
    <source>
        <dbReference type="SAM" id="MobiDB-lite"/>
    </source>
</evidence>
<evidence type="ECO:0000256" key="2">
    <source>
        <dbReference type="ARBA" id="ARBA00022692"/>
    </source>
</evidence>
<keyword evidence="4 6" id="KW-0472">Membrane</keyword>
<feature type="transmembrane region" description="Helical" evidence="6">
    <location>
        <begin position="12"/>
        <end position="29"/>
    </location>
</feature>
<dbReference type="EMBL" id="HACG01032518">
    <property type="protein sequence ID" value="CEK79383.1"/>
    <property type="molecule type" value="Transcribed_RNA"/>
</dbReference>
<dbReference type="GO" id="GO:0005886">
    <property type="term" value="C:plasma membrane"/>
    <property type="evidence" value="ECO:0007669"/>
    <property type="project" value="TreeGrafter"/>
</dbReference>
<gene>
    <name evidence="7" type="primary">ORF115118</name>
</gene>
<dbReference type="InterPro" id="IPR050579">
    <property type="entry name" value="PMP-22/EMP/MP20-like"/>
</dbReference>
<organism evidence="7">
    <name type="scientific">Arion vulgaris</name>
    <dbReference type="NCBI Taxonomy" id="1028688"/>
    <lineage>
        <taxon>Eukaryota</taxon>
        <taxon>Metazoa</taxon>
        <taxon>Spiralia</taxon>
        <taxon>Lophotrochozoa</taxon>
        <taxon>Mollusca</taxon>
        <taxon>Gastropoda</taxon>
        <taxon>Heterobranchia</taxon>
        <taxon>Euthyneura</taxon>
        <taxon>Panpulmonata</taxon>
        <taxon>Eupulmonata</taxon>
        <taxon>Stylommatophora</taxon>
        <taxon>Helicina</taxon>
        <taxon>Arionoidea</taxon>
        <taxon>Arionidae</taxon>
        <taxon>Arion</taxon>
    </lineage>
</organism>
<evidence type="ECO:0000256" key="6">
    <source>
        <dbReference type="SAM" id="Phobius"/>
    </source>
</evidence>
<feature type="region of interest" description="Disordered" evidence="5">
    <location>
        <begin position="181"/>
        <end position="224"/>
    </location>
</feature>
<dbReference type="InterPro" id="IPR004031">
    <property type="entry name" value="PMP22/EMP/MP20/Claudin"/>
</dbReference>
<evidence type="ECO:0000313" key="7">
    <source>
        <dbReference type="EMBL" id="CEK79383.1"/>
    </source>
</evidence>
<feature type="transmembrane region" description="Helical" evidence="6">
    <location>
        <begin position="112"/>
        <end position="134"/>
    </location>
</feature>
<keyword evidence="3 6" id="KW-1133">Transmembrane helix</keyword>
<name>A0A0B7AF25_9EUPU</name>
<evidence type="ECO:0000256" key="1">
    <source>
        <dbReference type="ARBA" id="ARBA00004141"/>
    </source>
</evidence>
<keyword evidence="2 6" id="KW-0812">Transmembrane</keyword>
<feature type="transmembrane region" description="Helical" evidence="6">
    <location>
        <begin position="81"/>
        <end position="100"/>
    </location>
</feature>
<proteinExistence type="predicted"/>
<dbReference type="Gene3D" id="1.20.140.150">
    <property type="match status" value="1"/>
</dbReference>
<sequence>MCGPASGWSKTALVVLIVGMSLHIAGWATNNWMTYSNTNNVITINVGLWRMVSCTSGDCTDSPVISQYETGTFNAVRALETITFCVSVFTVILLFIFMCVEMARRQTVAAAIMFLCYIAGGASFGGMIVLATTLPDDFVVSWSLGLTVVAMTLILIAGTLMIPDSFEPDYAREDEDVDNEDDYFGRRKRGTVSPMPLRDRERPPRGVTPISHKGGIEGNRWRSY</sequence>
<evidence type="ECO:0000256" key="4">
    <source>
        <dbReference type="ARBA" id="ARBA00023136"/>
    </source>
</evidence>
<comment type="subcellular location">
    <subcellularLocation>
        <location evidence="1">Membrane</location>
        <topology evidence="1">Multi-pass membrane protein</topology>
    </subcellularLocation>
</comment>
<dbReference type="Pfam" id="PF00822">
    <property type="entry name" value="PMP22_Claudin"/>
    <property type="match status" value="1"/>
</dbReference>
<dbReference type="AlphaFoldDB" id="A0A0B7AF25"/>
<feature type="transmembrane region" description="Helical" evidence="6">
    <location>
        <begin position="140"/>
        <end position="162"/>
    </location>
</feature>
<evidence type="ECO:0000256" key="3">
    <source>
        <dbReference type="ARBA" id="ARBA00022989"/>
    </source>
</evidence>
<protein>
    <submittedName>
        <fullName evidence="7">Uncharacterized protein</fullName>
    </submittedName>
</protein>
<accession>A0A0B7AF25</accession>
<dbReference type="PANTHER" id="PTHR10671">
    <property type="entry name" value="EPITHELIAL MEMBRANE PROTEIN-RELATED"/>
    <property type="match status" value="1"/>
</dbReference>